<evidence type="ECO:0000256" key="2">
    <source>
        <dbReference type="ARBA" id="ARBA00022630"/>
    </source>
</evidence>
<dbReference type="SUPFAM" id="SSF51395">
    <property type="entry name" value="FMN-linked oxidoreductases"/>
    <property type="match status" value="1"/>
</dbReference>
<evidence type="ECO:0000259" key="6">
    <source>
        <dbReference type="PROSITE" id="PS51349"/>
    </source>
</evidence>
<keyword evidence="4 7" id="KW-0560">Oxidoreductase</keyword>
<evidence type="ECO:0000256" key="1">
    <source>
        <dbReference type="ARBA" id="ARBA00001917"/>
    </source>
</evidence>
<name>A0ABW2XX43_9ACTN</name>
<protein>
    <submittedName>
        <fullName evidence="7">Alpha-hydroxy acid oxidase</fullName>
        <ecNumber evidence="7">1.-.-.-</ecNumber>
    </submittedName>
</protein>
<dbReference type="InterPro" id="IPR037396">
    <property type="entry name" value="FMN_HAD"/>
</dbReference>
<dbReference type="PANTHER" id="PTHR10578:SF107">
    <property type="entry name" value="2-HYDROXYACID OXIDASE 1"/>
    <property type="match status" value="1"/>
</dbReference>
<keyword evidence="8" id="KW-1185">Reference proteome</keyword>
<proteinExistence type="inferred from homology"/>
<dbReference type="Pfam" id="PF01070">
    <property type="entry name" value="FMN_dh"/>
    <property type="match status" value="1"/>
</dbReference>
<dbReference type="EMBL" id="JBHTGP010000024">
    <property type="protein sequence ID" value="MFD0690828.1"/>
    <property type="molecule type" value="Genomic_DNA"/>
</dbReference>
<evidence type="ECO:0000256" key="3">
    <source>
        <dbReference type="ARBA" id="ARBA00022643"/>
    </source>
</evidence>
<dbReference type="InterPro" id="IPR000262">
    <property type="entry name" value="FMN-dep_DH"/>
</dbReference>
<comment type="cofactor">
    <cofactor evidence="1">
        <name>FMN</name>
        <dbReference type="ChEBI" id="CHEBI:58210"/>
    </cofactor>
</comment>
<dbReference type="PROSITE" id="PS51349">
    <property type="entry name" value="FMN_HYDROXY_ACID_DH_2"/>
    <property type="match status" value="1"/>
</dbReference>
<dbReference type="CDD" id="cd02809">
    <property type="entry name" value="alpha_hydroxyacid_oxid_FMN"/>
    <property type="match status" value="1"/>
</dbReference>
<comment type="caution">
    <text evidence="7">The sequence shown here is derived from an EMBL/GenBank/DDBJ whole genome shotgun (WGS) entry which is preliminary data.</text>
</comment>
<comment type="similarity">
    <text evidence="5">Belongs to the FMN-dependent alpha-hydroxy acid dehydrogenase family.</text>
</comment>
<dbReference type="GO" id="GO:0016491">
    <property type="term" value="F:oxidoreductase activity"/>
    <property type="evidence" value="ECO:0007669"/>
    <property type="project" value="UniProtKB-KW"/>
</dbReference>
<organism evidence="7 8">
    <name type="scientific">Actinomadura fibrosa</name>
    <dbReference type="NCBI Taxonomy" id="111802"/>
    <lineage>
        <taxon>Bacteria</taxon>
        <taxon>Bacillati</taxon>
        <taxon>Actinomycetota</taxon>
        <taxon>Actinomycetes</taxon>
        <taxon>Streptosporangiales</taxon>
        <taxon>Thermomonosporaceae</taxon>
        <taxon>Actinomadura</taxon>
    </lineage>
</organism>
<dbReference type="Gene3D" id="3.20.20.70">
    <property type="entry name" value="Aldolase class I"/>
    <property type="match status" value="1"/>
</dbReference>
<keyword evidence="3" id="KW-0288">FMN</keyword>
<dbReference type="InterPro" id="IPR012133">
    <property type="entry name" value="Alpha-hydoxy_acid_DH_FMN"/>
</dbReference>
<dbReference type="Proteomes" id="UP001597063">
    <property type="component" value="Unassembled WGS sequence"/>
</dbReference>
<dbReference type="RefSeq" id="WP_207400028.1">
    <property type="nucleotide sequence ID" value="NZ_CAACUY010000113.1"/>
</dbReference>
<dbReference type="InterPro" id="IPR013785">
    <property type="entry name" value="Aldolase_TIM"/>
</dbReference>
<dbReference type="PROSITE" id="PS00557">
    <property type="entry name" value="FMN_HYDROXY_ACID_DH_1"/>
    <property type="match status" value="1"/>
</dbReference>
<evidence type="ECO:0000313" key="7">
    <source>
        <dbReference type="EMBL" id="MFD0690828.1"/>
    </source>
</evidence>
<evidence type="ECO:0000256" key="5">
    <source>
        <dbReference type="ARBA" id="ARBA00024042"/>
    </source>
</evidence>
<dbReference type="PIRSF" id="PIRSF000138">
    <property type="entry name" value="Al-hdrx_acd_dh"/>
    <property type="match status" value="1"/>
</dbReference>
<sequence>MAAIGPRGDGAGEAAPLTLADYARSARARLAPAVWDFLEGGAGEERTLAANTEAFDRYWLRPSVLRGASRPDTATEILGRRWDAPLAVAPVAYHTLAHPAGEAATVRGTAAAAAVPVVISTFASRAVEDLTGRGVPVWLQVYCLRDRAVTRGLVERAERAGVEALVLTVDAPHLGRRLRDVRNGFRLPAGVVPANLTGGDGFADPSVHAREEFDPDLDWTVLAWLRSVSPLPIVVKGVLTGADAVLAIEAGADAVVVSNHGGRQLDGVPATLDVLPEIAEAAAGRVPLLLDGGVRRGRDVLTALALGARAVLVGRPVLHGLAAGGPDGVTGVLRILLDELTDAMSLAGVRALADITPDLLRRSGDR</sequence>
<keyword evidence="2" id="KW-0285">Flavoprotein</keyword>
<gene>
    <name evidence="7" type="ORF">ACFQZM_40500</name>
</gene>
<evidence type="ECO:0000313" key="8">
    <source>
        <dbReference type="Proteomes" id="UP001597063"/>
    </source>
</evidence>
<dbReference type="PANTHER" id="PTHR10578">
    <property type="entry name" value="S -2-HYDROXY-ACID OXIDASE-RELATED"/>
    <property type="match status" value="1"/>
</dbReference>
<feature type="domain" description="FMN hydroxy acid dehydrogenase" evidence="6">
    <location>
        <begin position="11"/>
        <end position="365"/>
    </location>
</feature>
<reference evidence="8" key="1">
    <citation type="journal article" date="2019" name="Int. J. Syst. Evol. Microbiol.">
        <title>The Global Catalogue of Microorganisms (GCM) 10K type strain sequencing project: providing services to taxonomists for standard genome sequencing and annotation.</title>
        <authorList>
            <consortium name="The Broad Institute Genomics Platform"/>
            <consortium name="The Broad Institute Genome Sequencing Center for Infectious Disease"/>
            <person name="Wu L."/>
            <person name="Ma J."/>
        </authorList>
    </citation>
    <scope>NUCLEOTIDE SEQUENCE [LARGE SCALE GENOMIC DNA]</scope>
    <source>
        <strain evidence="8">JCM 9371</strain>
    </source>
</reference>
<evidence type="ECO:0000256" key="4">
    <source>
        <dbReference type="ARBA" id="ARBA00023002"/>
    </source>
</evidence>
<dbReference type="EC" id="1.-.-.-" evidence="7"/>
<dbReference type="InterPro" id="IPR008259">
    <property type="entry name" value="FMN_hydac_DH_AS"/>
</dbReference>
<accession>A0ABW2XX43</accession>